<dbReference type="EMBL" id="MCGN01000006">
    <property type="protein sequence ID" value="ORY95962.1"/>
    <property type="molecule type" value="Genomic_DNA"/>
</dbReference>
<dbReference type="InParanoid" id="A0A1X2HBC7"/>
<keyword evidence="2" id="KW-1185">Reference proteome</keyword>
<name>A0A1X2HBC7_SYNRA</name>
<comment type="caution">
    <text evidence="1">The sequence shown here is derived from an EMBL/GenBank/DDBJ whole genome shotgun (WGS) entry which is preliminary data.</text>
</comment>
<dbReference type="AlphaFoldDB" id="A0A1X2HBC7"/>
<sequence length="128" mass="14295">MTPGARELEQDILFAEKDQTGVEEDLLKCDRLRIDHLTSRLSSKTSRTSTSKITSLVIRSIHSTQPAILNYQKHTVAVPASQEVPDAYHQLADRLTAAISIQHYNYAREKPEITSEVLEALCEATSVC</sequence>
<evidence type="ECO:0000313" key="2">
    <source>
        <dbReference type="Proteomes" id="UP000242180"/>
    </source>
</evidence>
<proteinExistence type="predicted"/>
<reference evidence="1 2" key="1">
    <citation type="submission" date="2016-07" db="EMBL/GenBank/DDBJ databases">
        <title>Pervasive Adenine N6-methylation of Active Genes in Fungi.</title>
        <authorList>
            <consortium name="DOE Joint Genome Institute"/>
            <person name="Mondo S.J."/>
            <person name="Dannebaum R.O."/>
            <person name="Kuo R.C."/>
            <person name="Labutti K."/>
            <person name="Haridas S."/>
            <person name="Kuo A."/>
            <person name="Salamov A."/>
            <person name="Ahrendt S.R."/>
            <person name="Lipzen A."/>
            <person name="Sullivan W."/>
            <person name="Andreopoulos W.B."/>
            <person name="Clum A."/>
            <person name="Lindquist E."/>
            <person name="Daum C."/>
            <person name="Ramamoorthy G.K."/>
            <person name="Gryganskyi A."/>
            <person name="Culley D."/>
            <person name="Magnuson J.K."/>
            <person name="James T.Y."/>
            <person name="O'Malley M.A."/>
            <person name="Stajich J.E."/>
            <person name="Spatafora J.W."/>
            <person name="Visel A."/>
            <person name="Grigoriev I.V."/>
        </authorList>
    </citation>
    <scope>NUCLEOTIDE SEQUENCE [LARGE SCALE GENOMIC DNA]</scope>
    <source>
        <strain evidence="1 2">NRRL 2496</strain>
    </source>
</reference>
<organism evidence="1 2">
    <name type="scientific">Syncephalastrum racemosum</name>
    <name type="common">Filamentous fungus</name>
    <dbReference type="NCBI Taxonomy" id="13706"/>
    <lineage>
        <taxon>Eukaryota</taxon>
        <taxon>Fungi</taxon>
        <taxon>Fungi incertae sedis</taxon>
        <taxon>Mucoromycota</taxon>
        <taxon>Mucoromycotina</taxon>
        <taxon>Mucoromycetes</taxon>
        <taxon>Mucorales</taxon>
        <taxon>Syncephalastraceae</taxon>
        <taxon>Syncephalastrum</taxon>
    </lineage>
</organism>
<dbReference type="Proteomes" id="UP000242180">
    <property type="component" value="Unassembled WGS sequence"/>
</dbReference>
<evidence type="ECO:0000313" key="1">
    <source>
        <dbReference type="EMBL" id="ORY95962.1"/>
    </source>
</evidence>
<gene>
    <name evidence="1" type="ORF">BCR43DRAFT_506384</name>
</gene>
<accession>A0A1X2HBC7</accession>
<protein>
    <submittedName>
        <fullName evidence="1">Uncharacterized protein</fullName>
    </submittedName>
</protein>